<dbReference type="OrthoDB" id="9775356at2"/>
<evidence type="ECO:0000313" key="2">
    <source>
        <dbReference type="Proteomes" id="UP000187404"/>
    </source>
</evidence>
<protein>
    <submittedName>
        <fullName evidence="1">Uncharacterized protein</fullName>
    </submittedName>
</protein>
<dbReference type="STRING" id="1261640.BHK98_02640"/>
<dbReference type="AlphaFoldDB" id="A0A1Q9JFT9"/>
<organism evidence="1 2">
    <name type="scientific">Hornefia porci</name>
    <dbReference type="NCBI Taxonomy" id="2652292"/>
    <lineage>
        <taxon>Bacteria</taxon>
        <taxon>Bacillati</taxon>
        <taxon>Bacillota</taxon>
        <taxon>Clostridia</taxon>
        <taxon>Peptostreptococcales</taxon>
        <taxon>Anaerovoracaceae</taxon>
        <taxon>Hornefia</taxon>
    </lineage>
</organism>
<dbReference type="RefSeq" id="WP_075712059.1">
    <property type="nucleotide sequence ID" value="NZ_MJIE01000001.1"/>
</dbReference>
<name>A0A1Q9JFT9_9FIRM</name>
<sequence length="259" mass="29070">MRIETKAENRKEMAQQVAAFLGEEMHYAGAPSFAYQIGAAIVNRDGSITSEDDALEEKLLPFLIEEGYAEEVPMELIVKIAAENLDAQGIRNLVNMLYSRQYLLNKAAGGEYFSVTDEMIGLMKETSEEDKESLLAFINEAGGITGLAIEEDSVTFTFPMGDDPGKNKAFTELAAAMVKKAKESKRIRAKEHTPENEKYYFRVWIVSLGFDGAEHKETRMHLLKRLAGHSAFRTDEDAEKFKAAMKEKRRLEKEGRGQA</sequence>
<proteinExistence type="predicted"/>
<comment type="caution">
    <text evidence="1">The sequence shown here is derived from an EMBL/GenBank/DDBJ whole genome shotgun (WGS) entry which is preliminary data.</text>
</comment>
<keyword evidence="2" id="KW-1185">Reference proteome</keyword>
<dbReference type="Proteomes" id="UP000187404">
    <property type="component" value="Unassembled WGS sequence"/>
</dbReference>
<gene>
    <name evidence="1" type="ORF">BHK98_02640</name>
</gene>
<accession>A0A1Q9JFT9</accession>
<dbReference type="EMBL" id="MJIE01000001">
    <property type="protein sequence ID" value="OLR55059.1"/>
    <property type="molecule type" value="Genomic_DNA"/>
</dbReference>
<reference evidence="1 2" key="1">
    <citation type="journal article" date="2016" name="Appl. Environ. Microbiol.">
        <title>Function and Phylogeny of Bacterial Butyryl Coenzyme A:Acetate Transferases and Their Diversity in the Proximal Colon of Swine.</title>
        <authorList>
            <person name="Trachsel J."/>
            <person name="Bayles D.O."/>
            <person name="Looft T."/>
            <person name="Levine U.Y."/>
            <person name="Allen H.K."/>
        </authorList>
    </citation>
    <scope>NUCLEOTIDE SEQUENCE [LARGE SCALE GENOMIC DNA]</scope>
    <source>
        <strain evidence="1 2">68-3-10</strain>
    </source>
</reference>
<evidence type="ECO:0000313" key="1">
    <source>
        <dbReference type="EMBL" id="OLR55059.1"/>
    </source>
</evidence>